<proteinExistence type="predicted"/>
<accession>A0A9N8DQR0</accession>
<keyword evidence="3" id="KW-1185">Reference proteome</keyword>
<evidence type="ECO:0000313" key="3">
    <source>
        <dbReference type="Proteomes" id="UP001153069"/>
    </source>
</evidence>
<reference evidence="2" key="1">
    <citation type="submission" date="2020-06" db="EMBL/GenBank/DDBJ databases">
        <authorList>
            <consortium name="Plant Systems Biology data submission"/>
        </authorList>
    </citation>
    <scope>NUCLEOTIDE SEQUENCE</scope>
    <source>
        <strain evidence="2">D6</strain>
    </source>
</reference>
<dbReference type="EMBL" id="CAICTM010000279">
    <property type="protein sequence ID" value="CAB9506826.1"/>
    <property type="molecule type" value="Genomic_DNA"/>
</dbReference>
<evidence type="ECO:0000313" key="2">
    <source>
        <dbReference type="EMBL" id="CAB9506826.1"/>
    </source>
</evidence>
<feature type="signal peptide" evidence="1">
    <location>
        <begin position="1"/>
        <end position="19"/>
    </location>
</feature>
<protein>
    <submittedName>
        <fullName evidence="2">Uncharacterized protein</fullName>
    </submittedName>
</protein>
<evidence type="ECO:0000256" key="1">
    <source>
        <dbReference type="SAM" id="SignalP"/>
    </source>
</evidence>
<dbReference type="Proteomes" id="UP001153069">
    <property type="component" value="Unassembled WGS sequence"/>
</dbReference>
<sequence length="292" mass="32788">MKLASAFSAGCLTFSAVQAFPNTSFARAKPSFVTVLQVTQNAPPLLETSEESNRGFFGKIFHRNTKLEKQLKVKAQEIKAKATDHLIRLEENLEQAIQQETNDIINCVALDVLTLVEGHWDFSIATTNQADTKSIMEGRINDIANDLIEMGMTGDENRGDIQEELRNSRLKIKQTFDGSVDYPLRIQQEVFLGQRRVIQVFGQLQFDLLDRNVVYSVDELVVLGTTVDLDEIIMIAAPEEEKVNLTAVKTENHDEAAKEALMQEISSTLETEGAVRREAELDAEEVFECLYC</sequence>
<name>A0A9N8DQR0_9STRA</name>
<gene>
    <name evidence="2" type="ORF">SEMRO_280_G107100.1</name>
</gene>
<keyword evidence="1" id="KW-0732">Signal</keyword>
<dbReference type="AlphaFoldDB" id="A0A9N8DQR0"/>
<organism evidence="2 3">
    <name type="scientific">Seminavis robusta</name>
    <dbReference type="NCBI Taxonomy" id="568900"/>
    <lineage>
        <taxon>Eukaryota</taxon>
        <taxon>Sar</taxon>
        <taxon>Stramenopiles</taxon>
        <taxon>Ochrophyta</taxon>
        <taxon>Bacillariophyta</taxon>
        <taxon>Bacillariophyceae</taxon>
        <taxon>Bacillariophycidae</taxon>
        <taxon>Naviculales</taxon>
        <taxon>Naviculaceae</taxon>
        <taxon>Seminavis</taxon>
    </lineage>
</organism>
<feature type="chain" id="PRO_5040201692" evidence="1">
    <location>
        <begin position="20"/>
        <end position="292"/>
    </location>
</feature>
<comment type="caution">
    <text evidence="2">The sequence shown here is derived from an EMBL/GenBank/DDBJ whole genome shotgun (WGS) entry which is preliminary data.</text>
</comment>